<feature type="region of interest" description="Disordered" evidence="1">
    <location>
        <begin position="66"/>
        <end position="98"/>
    </location>
</feature>
<sequence length="132" mass="14822">MLESCFESNNVSKSITNTLKEKGGEIKHIYKADIFTGLSVEFSQEKVKVDLEAFLEHLKGIKCKWPVHQRKGNGQKQKPQGNDSLMPDAQKPGTLERKRSLGGRALDKCWTHIMTQVALVLQSKIMPAISDK</sequence>
<organism evidence="2 3">
    <name type="scientific">Conoideocrella luteorostrata</name>
    <dbReference type="NCBI Taxonomy" id="1105319"/>
    <lineage>
        <taxon>Eukaryota</taxon>
        <taxon>Fungi</taxon>
        <taxon>Dikarya</taxon>
        <taxon>Ascomycota</taxon>
        <taxon>Pezizomycotina</taxon>
        <taxon>Sordariomycetes</taxon>
        <taxon>Hypocreomycetidae</taxon>
        <taxon>Hypocreales</taxon>
        <taxon>Clavicipitaceae</taxon>
        <taxon>Conoideocrella</taxon>
    </lineage>
</organism>
<name>A0AAJ0FVB9_9HYPO</name>
<reference evidence="2" key="1">
    <citation type="submission" date="2023-06" db="EMBL/GenBank/DDBJ databases">
        <title>Conoideocrella luteorostrata (Hypocreales: Clavicipitaceae), a potential biocontrol fungus for elongate hemlock scale in United States Christmas tree production areas.</title>
        <authorList>
            <person name="Barrett H."/>
            <person name="Lovett B."/>
            <person name="Macias A.M."/>
            <person name="Stajich J.E."/>
            <person name="Kasson M.T."/>
        </authorList>
    </citation>
    <scope>NUCLEOTIDE SEQUENCE</scope>
    <source>
        <strain evidence="2">ARSEF 14590</strain>
    </source>
</reference>
<dbReference type="Proteomes" id="UP001251528">
    <property type="component" value="Unassembled WGS sequence"/>
</dbReference>
<dbReference type="EMBL" id="JASWJB010000068">
    <property type="protein sequence ID" value="KAK2601859.1"/>
    <property type="molecule type" value="Genomic_DNA"/>
</dbReference>
<proteinExistence type="predicted"/>
<accession>A0AAJ0FVB9</accession>
<comment type="caution">
    <text evidence="2">The sequence shown here is derived from an EMBL/GenBank/DDBJ whole genome shotgun (WGS) entry which is preliminary data.</text>
</comment>
<keyword evidence="3" id="KW-1185">Reference proteome</keyword>
<gene>
    <name evidence="2" type="ORF">QQS21_004545</name>
</gene>
<feature type="compositionally biased region" description="Polar residues" evidence="1">
    <location>
        <begin position="74"/>
        <end position="83"/>
    </location>
</feature>
<evidence type="ECO:0000313" key="3">
    <source>
        <dbReference type="Proteomes" id="UP001251528"/>
    </source>
</evidence>
<dbReference type="AlphaFoldDB" id="A0AAJ0FVB9"/>
<protein>
    <submittedName>
        <fullName evidence="2">Uncharacterized protein</fullName>
    </submittedName>
</protein>
<evidence type="ECO:0000256" key="1">
    <source>
        <dbReference type="SAM" id="MobiDB-lite"/>
    </source>
</evidence>
<evidence type="ECO:0000313" key="2">
    <source>
        <dbReference type="EMBL" id="KAK2601859.1"/>
    </source>
</evidence>